<dbReference type="EMBL" id="GEBQ01031666">
    <property type="protein sequence ID" value="JAT08311.1"/>
    <property type="molecule type" value="Transcribed_RNA"/>
</dbReference>
<feature type="compositionally biased region" description="Basic and acidic residues" evidence="1">
    <location>
        <begin position="88"/>
        <end position="117"/>
    </location>
</feature>
<gene>
    <name evidence="3" type="ORF">g.35672</name>
</gene>
<feature type="chain" id="PRO_5008586449" evidence="2">
    <location>
        <begin position="21"/>
        <end position="422"/>
    </location>
</feature>
<name>A0A1B6KA49_9HEMI</name>
<dbReference type="AlphaFoldDB" id="A0A1B6KA49"/>
<feature type="non-terminal residue" evidence="3">
    <location>
        <position position="422"/>
    </location>
</feature>
<organism evidence="3">
    <name type="scientific">Graphocephala atropunctata</name>
    <dbReference type="NCBI Taxonomy" id="36148"/>
    <lineage>
        <taxon>Eukaryota</taxon>
        <taxon>Metazoa</taxon>
        <taxon>Ecdysozoa</taxon>
        <taxon>Arthropoda</taxon>
        <taxon>Hexapoda</taxon>
        <taxon>Insecta</taxon>
        <taxon>Pterygota</taxon>
        <taxon>Neoptera</taxon>
        <taxon>Paraneoptera</taxon>
        <taxon>Hemiptera</taxon>
        <taxon>Auchenorrhyncha</taxon>
        <taxon>Membracoidea</taxon>
        <taxon>Cicadellidae</taxon>
        <taxon>Cicadellinae</taxon>
        <taxon>Cicadellini</taxon>
        <taxon>Graphocephala</taxon>
    </lineage>
</organism>
<reference evidence="3" key="1">
    <citation type="submission" date="2015-11" db="EMBL/GenBank/DDBJ databases">
        <title>De novo transcriptome assembly of four potential Pierce s Disease insect vectors from Arizona vineyards.</title>
        <authorList>
            <person name="Tassone E.E."/>
        </authorList>
    </citation>
    <scope>NUCLEOTIDE SEQUENCE</scope>
</reference>
<feature type="compositionally biased region" description="Basic and acidic residues" evidence="1">
    <location>
        <begin position="299"/>
        <end position="315"/>
    </location>
</feature>
<feature type="compositionally biased region" description="Polar residues" evidence="1">
    <location>
        <begin position="316"/>
        <end position="328"/>
    </location>
</feature>
<evidence type="ECO:0000256" key="2">
    <source>
        <dbReference type="SAM" id="SignalP"/>
    </source>
</evidence>
<accession>A0A1B6KA49</accession>
<evidence type="ECO:0000313" key="3">
    <source>
        <dbReference type="EMBL" id="JAT08311.1"/>
    </source>
</evidence>
<feature type="region of interest" description="Disordered" evidence="1">
    <location>
        <begin position="45"/>
        <end position="70"/>
    </location>
</feature>
<sequence>SVTAMRVLVISVAVFAVLLALPESSGAPACGCGKKVGGDVISETIQKDASKSTEKRKQEEQEASESQCRCSNGLLSGSKKISLSEQVSKTEEEQSRLAAEKKTTTGSEKIEESEKKKKEITVDQKKSLVVYYMVSYKRLPKQRSNEARDVYYKRVFPKENNLHVFYHKIFKAYEGEEPKAYMDRVDFIFTNLYPELDCRLDVKWLEQIDHYYTMKYCRMDGESDESYFNRVLKKECGESKERYTKRMECLIASLDEEDFTHITFDDSEQGYKIGVRKTPAKSRSSPASTGIKIGQVSETSKKSRKQEVEVDKNESSVEQSNKLGSSAEYQRRMRKKKKLVEKEENTKAYAYRVAYTALPKKCSCQSDLDYYLNFFGKYDSSWTEDKRNELYLRILIQYKGESSGDYVKRIDFLFDKVYPQLD</sequence>
<feature type="region of interest" description="Disordered" evidence="1">
    <location>
        <begin position="82"/>
        <end position="117"/>
    </location>
</feature>
<keyword evidence="2" id="KW-0732">Signal</keyword>
<evidence type="ECO:0000256" key="1">
    <source>
        <dbReference type="SAM" id="MobiDB-lite"/>
    </source>
</evidence>
<protein>
    <submittedName>
        <fullName evidence="3">Uncharacterized protein</fullName>
    </submittedName>
</protein>
<proteinExistence type="predicted"/>
<feature type="compositionally biased region" description="Basic and acidic residues" evidence="1">
    <location>
        <begin position="45"/>
        <end position="60"/>
    </location>
</feature>
<feature type="region of interest" description="Disordered" evidence="1">
    <location>
        <begin position="276"/>
        <end position="330"/>
    </location>
</feature>
<feature type="non-terminal residue" evidence="3">
    <location>
        <position position="1"/>
    </location>
</feature>
<feature type="signal peptide" evidence="2">
    <location>
        <begin position="1"/>
        <end position="20"/>
    </location>
</feature>